<evidence type="ECO:0000256" key="5">
    <source>
        <dbReference type="ARBA" id="ARBA00012483"/>
    </source>
</evidence>
<evidence type="ECO:0000256" key="14">
    <source>
        <dbReference type="ARBA" id="ARBA00055150"/>
    </source>
</evidence>
<comment type="pathway">
    <text evidence="3 16">Protein modification; protein ubiquitination.</text>
</comment>
<reference evidence="18 19" key="1">
    <citation type="journal article" date="2016" name="Sci. Rep.">
        <title>Penicillium arizonense, a new, genome sequenced fungal species, reveals a high chemical diversity in secreted metabolites.</title>
        <authorList>
            <person name="Grijseels S."/>
            <person name="Nielsen J.C."/>
            <person name="Randelovic M."/>
            <person name="Nielsen J."/>
            <person name="Nielsen K.F."/>
            <person name="Workman M."/>
            <person name="Frisvad J.C."/>
        </authorList>
    </citation>
    <scope>NUCLEOTIDE SEQUENCE [LARGE SCALE GENOMIC DNA]</scope>
    <source>
        <strain evidence="18 19">CBS 141311</strain>
    </source>
</reference>
<dbReference type="InterPro" id="IPR011016">
    <property type="entry name" value="Znf_RING-CH"/>
</dbReference>
<dbReference type="InterPro" id="IPR039804">
    <property type="entry name" value="RING-CH-C4HC3_LTN1"/>
</dbReference>
<dbReference type="RefSeq" id="XP_022490136.1">
    <property type="nucleotide sequence ID" value="XM_022629899.1"/>
</dbReference>
<dbReference type="GO" id="GO:0043023">
    <property type="term" value="F:ribosomal large subunit binding"/>
    <property type="evidence" value="ECO:0007669"/>
    <property type="project" value="TreeGrafter"/>
</dbReference>
<dbReference type="PANTHER" id="PTHR12389">
    <property type="entry name" value="ZINC FINGER PROTEIN 294"/>
    <property type="match status" value="1"/>
</dbReference>
<dbReference type="Pfam" id="PF13639">
    <property type="entry name" value="zf-RING_2"/>
    <property type="match status" value="1"/>
</dbReference>
<evidence type="ECO:0000256" key="2">
    <source>
        <dbReference type="ARBA" id="ARBA00004514"/>
    </source>
</evidence>
<evidence type="ECO:0000256" key="13">
    <source>
        <dbReference type="ARBA" id="ARBA00022833"/>
    </source>
</evidence>
<dbReference type="GO" id="GO:0016567">
    <property type="term" value="P:protein ubiquitination"/>
    <property type="evidence" value="ECO:0007669"/>
    <property type="project" value="UniProtKB-UniPathway"/>
</dbReference>
<dbReference type="SMART" id="SM00744">
    <property type="entry name" value="RINGv"/>
    <property type="match status" value="1"/>
</dbReference>
<keyword evidence="12 16" id="KW-0833">Ubl conjugation pathway</keyword>
<evidence type="ECO:0000256" key="12">
    <source>
        <dbReference type="ARBA" id="ARBA00022786"/>
    </source>
</evidence>
<evidence type="ECO:0000256" key="16">
    <source>
        <dbReference type="RuleBase" id="RU367090"/>
    </source>
</evidence>
<comment type="function">
    <text evidence="14">E3 ubiquitin-protein ligase component of the ribosome quality control complex (RQC), a ribosome-associated complex that mediates ubiquitination and extraction of incompletely synthesized nascent chains for proteasomal degradation. Mediates ubiquitination of proteins derived from mRNAs lacking stop codons (non-stop proteins) and other translation arrest products induced by poly-lysine sequences and tandem rare codons. Ubiquitination leads to CDC48 recruitment for extraction and degradation of the incomplete translation product. May indirectly play a role in chromatin function and transcription.</text>
</comment>
<evidence type="ECO:0000313" key="19">
    <source>
        <dbReference type="Proteomes" id="UP000177622"/>
    </source>
</evidence>
<evidence type="ECO:0000256" key="10">
    <source>
        <dbReference type="ARBA" id="ARBA00022737"/>
    </source>
</evidence>
<dbReference type="UniPathway" id="UPA00143"/>
<keyword evidence="9 16" id="KW-0479">Metal-binding</keyword>
<comment type="caution">
    <text evidence="18">The sequence shown here is derived from an EMBL/GenBank/DDBJ whole genome shotgun (WGS) entry which is preliminary data.</text>
</comment>
<keyword evidence="8 16" id="KW-0808">Transferase</keyword>
<evidence type="ECO:0000256" key="1">
    <source>
        <dbReference type="ARBA" id="ARBA00000900"/>
    </source>
</evidence>
<accession>A0A1F5LNB7</accession>
<dbReference type="GO" id="GO:0072344">
    <property type="term" value="P:rescue of stalled ribosome"/>
    <property type="evidence" value="ECO:0007669"/>
    <property type="project" value="UniProtKB-UniRule"/>
</dbReference>
<evidence type="ECO:0000256" key="4">
    <source>
        <dbReference type="ARBA" id="ARBA00007997"/>
    </source>
</evidence>
<comment type="catalytic activity">
    <reaction evidence="1 16">
        <text>S-ubiquitinyl-[E2 ubiquitin-conjugating enzyme]-L-cysteine + [acceptor protein]-L-lysine = [E2 ubiquitin-conjugating enzyme]-L-cysteine + N(6)-ubiquitinyl-[acceptor protein]-L-lysine.</text>
        <dbReference type="EC" id="2.3.2.27"/>
    </reaction>
</comment>
<dbReference type="OrthoDB" id="6108at2759"/>
<dbReference type="PANTHER" id="PTHR12389:SF0">
    <property type="entry name" value="E3 UBIQUITIN-PROTEIN LIGASE LISTERIN"/>
    <property type="match status" value="1"/>
</dbReference>
<dbReference type="Pfam" id="PF23009">
    <property type="entry name" value="UBC_like"/>
    <property type="match status" value="1"/>
</dbReference>
<evidence type="ECO:0000256" key="9">
    <source>
        <dbReference type="ARBA" id="ARBA00022723"/>
    </source>
</evidence>
<dbReference type="FunFam" id="3.30.40.10:FF:000038">
    <property type="entry name" value="E3 ubiquitin-protein ligase listerin"/>
    <property type="match status" value="1"/>
</dbReference>
<dbReference type="InterPro" id="IPR016024">
    <property type="entry name" value="ARM-type_fold"/>
</dbReference>
<dbReference type="EMBL" id="LXJU01000005">
    <property type="protein sequence ID" value="OGE54703.1"/>
    <property type="molecule type" value="Genomic_DNA"/>
</dbReference>
<dbReference type="InterPro" id="IPR054476">
    <property type="entry name" value="Ltn1_N"/>
</dbReference>
<evidence type="ECO:0000256" key="8">
    <source>
        <dbReference type="ARBA" id="ARBA00022679"/>
    </source>
</evidence>
<keyword evidence="10" id="KW-0677">Repeat</keyword>
<protein>
    <recommendedName>
        <fullName evidence="6 16">E3 ubiquitin-protein ligase listerin</fullName>
        <ecNumber evidence="5 16">2.3.2.27</ecNumber>
    </recommendedName>
    <alternativeName>
        <fullName evidence="16">RING-type E3 ubiquitin transferase listerin</fullName>
    </alternativeName>
</protein>
<name>A0A1F5LNB7_PENAI</name>
<dbReference type="Pfam" id="PF22958">
    <property type="entry name" value="Ltn1_1st"/>
    <property type="match status" value="1"/>
</dbReference>
<dbReference type="GO" id="GO:0005829">
    <property type="term" value="C:cytosol"/>
    <property type="evidence" value="ECO:0007669"/>
    <property type="project" value="UniProtKB-SubCell"/>
</dbReference>
<dbReference type="GeneID" id="34574633"/>
<keyword evidence="7" id="KW-0963">Cytoplasm</keyword>
<evidence type="ECO:0000256" key="6">
    <source>
        <dbReference type="ARBA" id="ARBA00017157"/>
    </source>
</evidence>
<evidence type="ECO:0000256" key="3">
    <source>
        <dbReference type="ARBA" id="ARBA00004906"/>
    </source>
</evidence>
<dbReference type="Gene3D" id="1.25.10.10">
    <property type="entry name" value="Leucine-rich Repeat Variant"/>
    <property type="match status" value="1"/>
</dbReference>
<comment type="function">
    <text evidence="16">E3 ubiquitin-protein ligase. Component of the ribosome quality control complex (RQC), a ribosome-associated complex that mediates ubiquitination and extraction of incompletely synthesized nascent chains for proteasomal degradation.</text>
</comment>
<dbReference type="InterPro" id="IPR054477">
    <property type="entry name" value="LTN1_E3_ligase_6th"/>
</dbReference>
<comment type="subcellular location">
    <subcellularLocation>
        <location evidence="2">Cytoplasm</location>
        <location evidence="2">Cytosol</location>
    </subcellularLocation>
</comment>
<dbReference type="Pfam" id="PF23280">
    <property type="entry name" value="TPR_26"/>
    <property type="match status" value="1"/>
</dbReference>
<dbReference type="InterPro" id="IPR039795">
    <property type="entry name" value="LTN1/Rkr1"/>
</dbReference>
<dbReference type="GO" id="GO:0061630">
    <property type="term" value="F:ubiquitin protein ligase activity"/>
    <property type="evidence" value="ECO:0007669"/>
    <property type="project" value="UniProtKB-UniRule"/>
</dbReference>
<dbReference type="InterPro" id="IPR057030">
    <property type="entry name" value="TPR_Rkr-1"/>
</dbReference>
<dbReference type="PROSITE" id="PS50089">
    <property type="entry name" value="ZF_RING_2"/>
    <property type="match status" value="1"/>
</dbReference>
<dbReference type="EC" id="2.3.2.27" evidence="5 16"/>
<keyword evidence="13 16" id="KW-0862">Zinc</keyword>
<dbReference type="GO" id="GO:1990112">
    <property type="term" value="C:RQC complex"/>
    <property type="evidence" value="ECO:0007669"/>
    <property type="project" value="UniProtKB-UniRule"/>
</dbReference>
<evidence type="ECO:0000256" key="15">
    <source>
        <dbReference type="PROSITE-ProRule" id="PRU00175"/>
    </source>
</evidence>
<keyword evidence="11 15" id="KW-0863">Zinc-finger</keyword>
<dbReference type="SMART" id="SM01197">
    <property type="entry name" value="FANCL_C"/>
    <property type="match status" value="1"/>
</dbReference>
<dbReference type="GO" id="GO:1990116">
    <property type="term" value="P:ribosome-associated ubiquitin-dependent protein catabolic process"/>
    <property type="evidence" value="ECO:0007669"/>
    <property type="project" value="UniProtKB-UniRule"/>
</dbReference>
<proteinExistence type="inferred from homology"/>
<organism evidence="18 19">
    <name type="scientific">Penicillium arizonense</name>
    <dbReference type="NCBI Taxonomy" id="1835702"/>
    <lineage>
        <taxon>Eukaryota</taxon>
        <taxon>Fungi</taxon>
        <taxon>Dikarya</taxon>
        <taxon>Ascomycota</taxon>
        <taxon>Pezizomycotina</taxon>
        <taxon>Eurotiomycetes</taxon>
        <taxon>Eurotiomycetidae</taxon>
        <taxon>Eurotiales</taxon>
        <taxon>Aspergillaceae</taxon>
        <taxon>Penicillium</taxon>
    </lineage>
</organism>
<dbReference type="Gene3D" id="3.30.40.10">
    <property type="entry name" value="Zinc/RING finger domain, C3HC4 (zinc finger)"/>
    <property type="match status" value="1"/>
</dbReference>
<dbReference type="InterPro" id="IPR001841">
    <property type="entry name" value="Znf_RING"/>
</dbReference>
<evidence type="ECO:0000313" key="18">
    <source>
        <dbReference type="EMBL" id="OGE54703.1"/>
    </source>
</evidence>
<dbReference type="InterPro" id="IPR013083">
    <property type="entry name" value="Znf_RING/FYVE/PHD"/>
</dbReference>
<dbReference type="CDD" id="cd16491">
    <property type="entry name" value="RING-CH-C4HC3_LTN1"/>
    <property type="match status" value="1"/>
</dbReference>
<dbReference type="GO" id="GO:0008270">
    <property type="term" value="F:zinc ion binding"/>
    <property type="evidence" value="ECO:0007669"/>
    <property type="project" value="UniProtKB-KW"/>
</dbReference>
<keyword evidence="19" id="KW-1185">Reference proteome</keyword>
<evidence type="ECO:0000259" key="17">
    <source>
        <dbReference type="PROSITE" id="PS50089"/>
    </source>
</evidence>
<feature type="domain" description="RING-type" evidence="17">
    <location>
        <begin position="1570"/>
        <end position="1616"/>
    </location>
</feature>
<dbReference type="InterPro" id="IPR011989">
    <property type="entry name" value="ARM-like"/>
</dbReference>
<dbReference type="SUPFAM" id="SSF48371">
    <property type="entry name" value="ARM repeat"/>
    <property type="match status" value="1"/>
</dbReference>
<dbReference type="Pfam" id="PF22999">
    <property type="entry name" value="LTN1_E3_ligase_6th"/>
    <property type="match status" value="1"/>
</dbReference>
<evidence type="ECO:0000256" key="7">
    <source>
        <dbReference type="ARBA" id="ARBA00022490"/>
    </source>
</evidence>
<comment type="similarity">
    <text evidence="4 16">Belongs to the LTN1 family.</text>
</comment>
<gene>
    <name evidence="18" type="ORF">PENARI_c005G08348</name>
</gene>
<dbReference type="InterPro" id="IPR054478">
    <property type="entry name" value="LTN1_UBC"/>
</dbReference>
<dbReference type="SUPFAM" id="SSF57850">
    <property type="entry name" value="RING/U-box"/>
    <property type="match status" value="1"/>
</dbReference>
<dbReference type="STRING" id="1835702.A0A1F5LNB7"/>
<dbReference type="Proteomes" id="UP000177622">
    <property type="component" value="Unassembled WGS sequence"/>
</dbReference>
<comment type="subunit">
    <text evidence="16">Component of the ribosome quality control complex (RQC).</text>
</comment>
<dbReference type="SMART" id="SM00184">
    <property type="entry name" value="RING"/>
    <property type="match status" value="1"/>
</dbReference>
<sequence>MSKKFKSQASSSRAAASAFGSFGGFSGGLSSQGREPSALTYIAAPPDLSRIADQHLVIAFKNLLKKDDITRTKALEELRDHISKVEGNSGTLDDGFLDAWVKIYPRLSIDLSRRVRQIAHPIQGTIAGLVGKRIVPNLPKVIGAWLAGIYDNDRPVQRAALESFTRVFSSEEKRSNVWKIYQSSILDFVDDVILRQTALTLSDERTVKRDDAEGKYARVVGAAIMLFNRVLGNSADEDLEKNLSEIETLLGSKPLWALCHHDDPYVRRSVYILLRSAVSREPGWLDWKILSSSIIGKSLSLQQTGSGSELSESLLLLTSSRPQVWTDDYTGKSSASKRLLQYMQKGSQGGHGNYWSNLGQLLRIIPQEVLAGADKATADEGITSTSAIALTEALQEGLNSREEPRQNLAVGWKSYIQIGTWLATLIPEDQRSEFIERRLSPLVVHYVQVNPELSQWSLPAQSAEGTCVSYLCTLASTRQEQALQSLCAALSDGLLEAVKLSSPEQSKDFRASQDSICAQSIRLLALQSAALSRIAETEVEPQVLEIFEKASSSLLEGCLQVLRARNGKPYGAAAAVEECVRSMPSVAKKSPYLLQFVQNDMPELLVSPSADRLIAIILACREWDGYASSFENIVEQALALEPEQSNVHVLQSLLSSLNFNEVDHKEKLNSLVVRALDKACRGSHAHWPIITAVLQNKSSHGELMDQIFLSLIDALSSDDGIFDALHGLSHIGTTAPSSVREFQAGPHGSKLAGKLLFLAESPEEEVSSVADSLLKSLKATAVGDTSAKSGVEILQHGFSNVNEESLSIESLLAIADELLPGLTAEGATGTVKDILPTRRSWEEALSPFLQLPPRSSVAITSPLGGIVYLVGRELSDSFKALWLTIPRDSDHCSSAFRLATYTISILTNSEVVKHLEQEDLETLFQFLPLAVQLIDDDLSIENSNGISGLELADQREEYMETVFNGRKVIGGWVRANEPVASVPDLTVSSLFTKLWETRLEELKGTSPTDYRVGETFVKIMTAVDSSKSSDDVAKICREARTANAIRSASWFAVLRGPILSNPIGNRICNELVADSTGLKPQDASLDGLRKLALLNILLSGEEEVISTIPTQRLVFLTKHLIECLRSDSMPLGLKAEIIKTLSFVLPALSEIYGSHWEESMDILSAVFRETNGGEDSLPLLVSSFRLFSKLKSISEGDSNDDVQDAWSDRKTNLFNDVASTIDKFDSSTTFHQPRDVAVELLRRLITTIPVDKLEDVSETFHLLTAHSRAVQRTAYTILHRYIPHCQEQVSFDVALSKTAVSLPDELVSLLLEPPTMQMISSGYGDDKMWTTIRSYLLAWQVVFDHFSNASLPVQEYYTANIKENHVLIPLLEFTFDFLQKSHGKMIDASRLDVRSFEPDQSDSAEKETQWLLVHLYYLCLRYSANMTKNWWIDTKKRIKGPVESWTEKYISPLVVEDALKGVTDWVATQDPNEERALDVKISAKTGEIIASIPVDEESPPVAISISLPSAYPLQPALVVGRSRVLVDEKKWKSWLLTIQGVIMFANGNLVDGLLAFRRNVQGALKGQSECAICYSVISTDMQTPNKRCATCKNTFHSVCLFRWFKSSNQSTCPLCRNNFVYV</sequence>
<evidence type="ECO:0000256" key="11">
    <source>
        <dbReference type="ARBA" id="ARBA00022771"/>
    </source>
</evidence>